<evidence type="ECO:0000313" key="1">
    <source>
        <dbReference type="EMBL" id="ACS43773.1"/>
    </source>
</evidence>
<accession>C5B5P1</accession>
<proteinExistence type="predicted"/>
<protein>
    <submittedName>
        <fullName evidence="1">Uncharacterized protein</fullName>
    </submittedName>
</protein>
<evidence type="ECO:0000313" key="2">
    <source>
        <dbReference type="Proteomes" id="UP000009081"/>
    </source>
</evidence>
<organism evidence="1 2">
    <name type="scientific">Methylorubrum extorquens (strain ATCC 14718 / DSM 1338 / JCM 2805 / NCIMB 9133 / AM1)</name>
    <name type="common">Methylobacterium extorquens</name>
    <dbReference type="NCBI Taxonomy" id="272630"/>
    <lineage>
        <taxon>Bacteria</taxon>
        <taxon>Pseudomonadati</taxon>
        <taxon>Pseudomonadota</taxon>
        <taxon>Alphaproteobacteria</taxon>
        <taxon>Hyphomicrobiales</taxon>
        <taxon>Methylobacteriaceae</taxon>
        <taxon>Methylorubrum</taxon>
    </lineage>
</organism>
<sequence length="215" mass="23329">MIANDPDAAPMLDWSRTIEPPPHADKLAGEIVWIILCAGKTAQAARTIETRVWDALDAGRPVVEAYGHRGRAAAIETVWHDRHRLFAELGEHLGDDDALLAWCRSLPWVGAITCYQLAKNLGRDVPKPDIWLCRLAGIPDRPVGRTEERFAACRDLCAPLAEASGDRVAAVDSLLWLACNKGVLTVDAQAGPVVFNPRTITARPIMSAFAPAPGN</sequence>
<dbReference type="EMBL" id="CP001511">
    <property type="protein sequence ID" value="ACS43773.1"/>
    <property type="molecule type" value="Genomic_DNA"/>
</dbReference>
<name>C5B5P1_METEA</name>
<keyword evidence="2" id="KW-1185">Reference proteome</keyword>
<reference evidence="1 2" key="1">
    <citation type="journal article" date="2009" name="PLoS ONE">
        <title>Methylobacterium genome sequences: a reference blueprint to investigate microbial metabolism of C1 compounds from natural and industrial sources.</title>
        <authorList>
            <person name="Vuilleumier S."/>
            <person name="Chistoserdova L."/>
            <person name="Lee M.-C."/>
            <person name="Bringel F."/>
            <person name="Lajus A."/>
            <person name="Zhou Y."/>
            <person name="Gourion B."/>
            <person name="Barbe V."/>
            <person name="Chang J."/>
            <person name="Cruveiller S."/>
            <person name="Dossat C."/>
            <person name="Gillett W."/>
            <person name="Gruffaz C."/>
            <person name="Haugen E."/>
            <person name="Hourcade E."/>
            <person name="Levy R."/>
            <person name="Mangenot S."/>
            <person name="Muller E."/>
            <person name="Nadalig T."/>
            <person name="Pagni M."/>
            <person name="Penny C."/>
            <person name="Peyraud R."/>
            <person name="Robinson D.G."/>
            <person name="Roche D."/>
            <person name="Rouy Z."/>
            <person name="Saenampechek C."/>
            <person name="Salvignol G."/>
            <person name="Vallenet D."/>
            <person name="Wu Z."/>
            <person name="Marx C.J."/>
            <person name="Vorholt J.A."/>
            <person name="Olson M.V."/>
            <person name="Kaul R."/>
            <person name="Weissenbach J."/>
            <person name="Medigue C."/>
            <person name="Lidstrom M.E."/>
        </authorList>
    </citation>
    <scope>NUCLEOTIDE SEQUENCE [LARGE SCALE GENOMIC DNA]</scope>
    <source>
        <strain evidence="2">ATCC 14718 / DSM 1338 / JCM 2805 / NCIMB 9133 / AM1</strain>
    </source>
</reference>
<dbReference type="KEGG" id="mea:Mex_2p0979"/>
<dbReference type="HOGENOM" id="CLU_084760_0_0_5"/>
<keyword evidence="1" id="KW-0614">Plasmid</keyword>
<gene>
    <name evidence="1" type="ordered locus">MexAM1_META2p0979</name>
</gene>
<geneLocation type="plasmid" evidence="1 2">
    <name>megaplasmid</name>
</geneLocation>
<dbReference type="AlphaFoldDB" id="C5B5P1"/>
<dbReference type="Proteomes" id="UP000009081">
    <property type="component" value="Plasmid megaplasmid"/>
</dbReference>